<dbReference type="GO" id="GO:0042392">
    <property type="term" value="F:sphingosine-1-phosphate phosphatase activity"/>
    <property type="evidence" value="ECO:0007669"/>
    <property type="project" value="TreeGrafter"/>
</dbReference>
<dbReference type="Proteomes" id="UP000078348">
    <property type="component" value="Unassembled WGS sequence"/>
</dbReference>
<dbReference type="PANTHER" id="PTHR14969:SF13">
    <property type="entry name" value="AT30094P"/>
    <property type="match status" value="1"/>
</dbReference>
<feature type="transmembrane region" description="Helical" evidence="1">
    <location>
        <begin position="143"/>
        <end position="163"/>
    </location>
</feature>
<organism evidence="3 4">
    <name type="scientific">Blastocystis sp. subtype 1 (strain ATCC 50177 / NandII)</name>
    <dbReference type="NCBI Taxonomy" id="478820"/>
    <lineage>
        <taxon>Eukaryota</taxon>
        <taxon>Sar</taxon>
        <taxon>Stramenopiles</taxon>
        <taxon>Bigyra</taxon>
        <taxon>Opalozoa</taxon>
        <taxon>Opalinata</taxon>
        <taxon>Blastocystidae</taxon>
        <taxon>Blastocystis</taxon>
    </lineage>
</organism>
<protein>
    <submittedName>
        <fullName evidence="3">Dolichyldiphosphatase 1-like protein</fullName>
    </submittedName>
</protein>
<dbReference type="Pfam" id="PF01569">
    <property type="entry name" value="PAP2"/>
    <property type="match status" value="1"/>
</dbReference>
<reference evidence="3 4" key="1">
    <citation type="submission" date="2016-05" db="EMBL/GenBank/DDBJ databases">
        <title>Nuclear genome of Blastocystis sp. subtype 1 NandII.</title>
        <authorList>
            <person name="Gentekaki E."/>
            <person name="Curtis B."/>
            <person name="Stairs C."/>
            <person name="Eme L."/>
            <person name="Herman E."/>
            <person name="Klimes V."/>
            <person name="Arias M.C."/>
            <person name="Elias M."/>
            <person name="Hilliou F."/>
            <person name="Klute M."/>
            <person name="Malik S.-B."/>
            <person name="Pightling A."/>
            <person name="Rachubinski R."/>
            <person name="Salas D."/>
            <person name="Schlacht A."/>
            <person name="Suga H."/>
            <person name="Archibald J."/>
            <person name="Ball S.G."/>
            <person name="Clark G."/>
            <person name="Dacks J."/>
            <person name="Van Der Giezen M."/>
            <person name="Tsaousis A."/>
            <person name="Roger A."/>
        </authorList>
    </citation>
    <scope>NUCLEOTIDE SEQUENCE [LARGE SCALE GENOMIC DNA]</scope>
    <source>
        <strain evidence="4">ATCC 50177 / NandII</strain>
    </source>
</reference>
<dbReference type="EMBL" id="LXWW01000549">
    <property type="protein sequence ID" value="OAO12337.1"/>
    <property type="molecule type" value="Genomic_DNA"/>
</dbReference>
<evidence type="ECO:0000313" key="4">
    <source>
        <dbReference type="Proteomes" id="UP000078348"/>
    </source>
</evidence>
<feature type="transmembrane region" description="Helical" evidence="1">
    <location>
        <begin position="20"/>
        <end position="44"/>
    </location>
</feature>
<sequence>MSKKPFSLTYILYEEDSGLLGWLMALMSLAPVFFVCIICSSILIRRDIHSGFLLLEMLSCTLLNQILKRFFKESRPINTGVRTTYGMPSDHSQFISCFCVYITLWLFDIHMSSPFQRVVAIIVLWIVWAFVVMSRLYLGEHTLAQVVVGVCVGLGYGGVWYWLDRTFFRRYYQAIAELPLFRWLEFKDLTNVPNSLEKEREMARQYYVKEEKAD</sequence>
<dbReference type="InterPro" id="IPR036938">
    <property type="entry name" value="PAP2/HPO_sf"/>
</dbReference>
<dbReference type="SUPFAM" id="SSF48317">
    <property type="entry name" value="Acid phosphatase/Vanadium-dependent haloperoxidase"/>
    <property type="match status" value="1"/>
</dbReference>
<evidence type="ECO:0000313" key="3">
    <source>
        <dbReference type="EMBL" id="OAO12337.1"/>
    </source>
</evidence>
<feature type="domain" description="Phosphatidic acid phosphatase type 2/haloperoxidase" evidence="2">
    <location>
        <begin position="50"/>
        <end position="161"/>
    </location>
</feature>
<dbReference type="Gene3D" id="1.20.144.10">
    <property type="entry name" value="Phosphatidic acid phosphatase type 2/haloperoxidase"/>
    <property type="match status" value="1"/>
</dbReference>
<feature type="transmembrane region" description="Helical" evidence="1">
    <location>
        <begin position="119"/>
        <end position="137"/>
    </location>
</feature>
<evidence type="ECO:0000259" key="2">
    <source>
        <dbReference type="SMART" id="SM00014"/>
    </source>
</evidence>
<dbReference type="AlphaFoldDB" id="A0A196S8C3"/>
<gene>
    <name evidence="3" type="ORF">AV274_5960</name>
</gene>
<proteinExistence type="predicted"/>
<name>A0A196S8C3_BLAHN</name>
<keyword evidence="1" id="KW-1133">Transmembrane helix</keyword>
<dbReference type="PANTHER" id="PTHR14969">
    <property type="entry name" value="SPHINGOSINE-1-PHOSPHATE PHOSPHOHYDROLASE"/>
    <property type="match status" value="1"/>
</dbReference>
<keyword evidence="1" id="KW-0472">Membrane</keyword>
<evidence type="ECO:0000256" key="1">
    <source>
        <dbReference type="SAM" id="Phobius"/>
    </source>
</evidence>
<comment type="caution">
    <text evidence="3">The sequence shown here is derived from an EMBL/GenBank/DDBJ whole genome shotgun (WGS) entry which is preliminary data.</text>
</comment>
<keyword evidence="4" id="KW-1185">Reference proteome</keyword>
<keyword evidence="1" id="KW-0812">Transmembrane</keyword>
<dbReference type="OrthoDB" id="302705at2759"/>
<dbReference type="InterPro" id="IPR000326">
    <property type="entry name" value="PAP2/HPO"/>
</dbReference>
<dbReference type="UniPathway" id="UPA00378"/>
<dbReference type="SMART" id="SM00014">
    <property type="entry name" value="acidPPc"/>
    <property type="match status" value="1"/>
</dbReference>
<accession>A0A196S8C3</accession>
<dbReference type="STRING" id="478820.A0A196S8C3"/>